<accession>A0A212K4S7</accession>
<dbReference type="RefSeq" id="WP_296951328.1">
    <property type="nucleotide sequence ID" value="NZ_LT599021.1"/>
</dbReference>
<organism evidence="1">
    <name type="scientific">uncultured Dysgonomonas sp</name>
    <dbReference type="NCBI Taxonomy" id="206096"/>
    <lineage>
        <taxon>Bacteria</taxon>
        <taxon>Pseudomonadati</taxon>
        <taxon>Bacteroidota</taxon>
        <taxon>Bacteroidia</taxon>
        <taxon>Bacteroidales</taxon>
        <taxon>Dysgonomonadaceae</taxon>
        <taxon>Dysgonomonas</taxon>
        <taxon>environmental samples</taxon>
    </lineage>
</organism>
<evidence type="ECO:0000313" key="1">
    <source>
        <dbReference type="EMBL" id="SBW06729.1"/>
    </source>
</evidence>
<evidence type="ECO:0008006" key="2">
    <source>
        <dbReference type="Google" id="ProtNLM"/>
    </source>
</evidence>
<proteinExistence type="predicted"/>
<reference evidence="1" key="1">
    <citation type="submission" date="2016-04" db="EMBL/GenBank/DDBJ databases">
        <authorList>
            <person name="Evans L.H."/>
            <person name="Alamgir A."/>
            <person name="Owens N."/>
            <person name="Weber N.D."/>
            <person name="Virtaneva K."/>
            <person name="Barbian K."/>
            <person name="Babar A."/>
            <person name="Rosenke K."/>
        </authorList>
    </citation>
    <scope>NUCLEOTIDE SEQUENCE</scope>
    <source>
        <strain evidence="1">86-2</strain>
    </source>
</reference>
<sequence length="138" mass="16038">MNTIHVEQKESALRVDRIWGTDTRLHNLIGPFIMNPVIIRMNGGYPFKNTEDHIWYVSVKNRNMITGFLSVCNGHICNDFTWKDNELLATLLEKALSDMDTGTLATFMAEEDEVPLLEKFGFNEERRTVRYIKMVKII</sequence>
<dbReference type="EMBL" id="FLUL01000001">
    <property type="protein sequence ID" value="SBW06729.1"/>
    <property type="molecule type" value="Genomic_DNA"/>
</dbReference>
<dbReference type="AlphaFoldDB" id="A0A212K4S7"/>
<name>A0A212K4S7_9BACT</name>
<gene>
    <name evidence="1" type="ORF">KL86DYS2_13026</name>
</gene>
<protein>
    <recommendedName>
        <fullName evidence="2">N-acetyltransferase domain-containing protein</fullName>
    </recommendedName>
</protein>